<feature type="transmembrane region" description="Helical" evidence="1">
    <location>
        <begin position="23"/>
        <end position="42"/>
    </location>
</feature>
<dbReference type="KEGG" id="vta:B1428"/>
<evidence type="ECO:0000313" key="2">
    <source>
        <dbReference type="EMBL" id="SON53039.1"/>
    </source>
</evidence>
<gene>
    <name evidence="2" type="ORF">VTAP4600_B1428</name>
</gene>
<evidence type="ECO:0000256" key="1">
    <source>
        <dbReference type="SAM" id="Phobius"/>
    </source>
</evidence>
<dbReference type="OrthoDB" id="5515308at2"/>
<dbReference type="PANTHER" id="PTHR28026:SF9">
    <property type="entry name" value="2-HYDROXY-PALMITIC ACID DIOXYGENASE MPO1"/>
    <property type="match status" value="1"/>
</dbReference>
<dbReference type="GO" id="GO:0016020">
    <property type="term" value="C:membrane"/>
    <property type="evidence" value="ECO:0007669"/>
    <property type="project" value="GOC"/>
</dbReference>
<organism evidence="2 3">
    <name type="scientific">Vibrio tapetis subsp. tapetis</name>
    <dbReference type="NCBI Taxonomy" id="1671868"/>
    <lineage>
        <taxon>Bacteria</taxon>
        <taxon>Pseudomonadati</taxon>
        <taxon>Pseudomonadota</taxon>
        <taxon>Gammaproteobacteria</taxon>
        <taxon>Vibrionales</taxon>
        <taxon>Vibrionaceae</taxon>
        <taxon>Vibrio</taxon>
    </lineage>
</organism>
<accession>A0A2N8ZMC6</accession>
<dbReference type="RefSeq" id="WP_102525133.1">
    <property type="nucleotide sequence ID" value="NZ_LT960612.1"/>
</dbReference>
<dbReference type="AlphaFoldDB" id="A0A2N8ZMC6"/>
<keyword evidence="1" id="KW-0472">Membrane</keyword>
<dbReference type="EMBL" id="LT960612">
    <property type="protein sequence ID" value="SON53039.1"/>
    <property type="molecule type" value="Genomic_DNA"/>
</dbReference>
<dbReference type="Proteomes" id="UP000235828">
    <property type="component" value="Chromosome B"/>
</dbReference>
<sequence>MRTQEQWLAAYAESHQNPANKRIHTIAVPGIYLSIVGLIWSIPSFNLFGITLNWVFIALAPVLTFYALLSVITFLMMAAYSTVCIGIVAVLSDEQAPILDMSIGLFVVLWVFQFIGHKIEGKKPSFLDDISFLLIGPVWVFKGHKLSNQDDD</sequence>
<feature type="transmembrane region" description="Helical" evidence="1">
    <location>
        <begin position="98"/>
        <end position="116"/>
    </location>
</feature>
<evidence type="ECO:0000313" key="3">
    <source>
        <dbReference type="Proteomes" id="UP000235828"/>
    </source>
</evidence>
<name>A0A2N8ZMC6_9VIBR</name>
<keyword evidence="3" id="KW-1185">Reference proteome</keyword>
<dbReference type="PANTHER" id="PTHR28026">
    <property type="entry name" value="DUF962 DOMAIN PROTEIN (AFU_ORTHOLOGUE AFUA_8G05310)"/>
    <property type="match status" value="1"/>
</dbReference>
<protein>
    <submittedName>
        <fullName evidence="2">Putative PRS2 protein</fullName>
    </submittedName>
</protein>
<proteinExistence type="predicted"/>
<feature type="transmembrane region" description="Helical" evidence="1">
    <location>
        <begin position="48"/>
        <end position="69"/>
    </location>
</feature>
<dbReference type="InterPro" id="IPR009305">
    <property type="entry name" value="Mpo1-like"/>
</dbReference>
<reference evidence="2 3" key="1">
    <citation type="submission" date="2017-10" db="EMBL/GenBank/DDBJ databases">
        <authorList>
            <person name="Banno H."/>
            <person name="Chua N.-H."/>
        </authorList>
    </citation>
    <scope>NUCLEOTIDE SEQUENCE [LARGE SCALE GENOMIC DNA]</scope>
    <source>
        <strain evidence="2">Vibrio tapetis CECT4600</strain>
    </source>
</reference>
<dbReference type="GO" id="GO:0046521">
    <property type="term" value="P:sphingoid catabolic process"/>
    <property type="evidence" value="ECO:0007669"/>
    <property type="project" value="TreeGrafter"/>
</dbReference>
<keyword evidence="1" id="KW-0812">Transmembrane</keyword>
<dbReference type="Pfam" id="PF06127">
    <property type="entry name" value="Mpo1-like"/>
    <property type="match status" value="1"/>
</dbReference>
<keyword evidence="1" id="KW-1133">Transmembrane helix</keyword>